<reference evidence="3" key="1">
    <citation type="journal article" date="2023" name="PLoS Negl. Trop. Dis.">
        <title>A genome sequence for Biomphalaria pfeifferi, the major vector snail for the human-infecting parasite Schistosoma mansoni.</title>
        <authorList>
            <person name="Bu L."/>
            <person name="Lu L."/>
            <person name="Laidemitt M.R."/>
            <person name="Zhang S.M."/>
            <person name="Mutuku M."/>
            <person name="Mkoji G."/>
            <person name="Steinauer M."/>
            <person name="Loker E.S."/>
        </authorList>
    </citation>
    <scope>NUCLEOTIDE SEQUENCE</scope>
    <source>
        <strain evidence="3">KasaAsao</strain>
    </source>
</reference>
<dbReference type="Proteomes" id="UP001233172">
    <property type="component" value="Unassembled WGS sequence"/>
</dbReference>
<reference evidence="3" key="2">
    <citation type="submission" date="2023-04" db="EMBL/GenBank/DDBJ databases">
        <authorList>
            <person name="Bu L."/>
            <person name="Lu L."/>
            <person name="Laidemitt M.R."/>
            <person name="Zhang S.M."/>
            <person name="Mutuku M."/>
            <person name="Mkoji G."/>
            <person name="Steinauer M."/>
            <person name="Loker E.S."/>
        </authorList>
    </citation>
    <scope>NUCLEOTIDE SEQUENCE</scope>
    <source>
        <strain evidence="3">KasaAsao</strain>
        <tissue evidence="3">Whole Snail</tissue>
    </source>
</reference>
<organism evidence="3 4">
    <name type="scientific">Biomphalaria pfeifferi</name>
    <name type="common">Bloodfluke planorb</name>
    <name type="synonym">Freshwater snail</name>
    <dbReference type="NCBI Taxonomy" id="112525"/>
    <lineage>
        <taxon>Eukaryota</taxon>
        <taxon>Metazoa</taxon>
        <taxon>Spiralia</taxon>
        <taxon>Lophotrochozoa</taxon>
        <taxon>Mollusca</taxon>
        <taxon>Gastropoda</taxon>
        <taxon>Heterobranchia</taxon>
        <taxon>Euthyneura</taxon>
        <taxon>Panpulmonata</taxon>
        <taxon>Hygrophila</taxon>
        <taxon>Lymnaeoidea</taxon>
        <taxon>Planorbidae</taxon>
        <taxon>Biomphalaria</taxon>
    </lineage>
</organism>
<dbReference type="InterPro" id="IPR051568">
    <property type="entry name" value="LZTR1/Attractin"/>
</dbReference>
<sequence>MRINPCDPNSVHLFQWKCVSCHGNRQENIELCSIKEKANLSIPCGRLHHAACTQGKFVYILGGKDRYSPLKDFWRLDLVNEKWDRIDGKKMILPHLEGHTMLSYKSELLIFGGTFCDTGDDTPLWIFNTDLCCLRKWCEPSSQKPSGRREHSAVIYKNSMYIYGGFLDNSGSTDEFWLFNIEEEVWQEIPRNQPGKRHGHVAVVVSNNMWLHGGMKELVALADLWVFNFSLCTWTKVKSQGMSPTLSNHTAHAIGRSWTNLVIRKFEKWLILIGGTHSSQLSQNVWLFRFDTLTWSLVSTQSGDIHPPLSLHASVLLKASMFQSQFVDQIKSVPQLTSASVLNPCELVRPHTAFSKYNRSYDSTGSHIESTQNMKETMFQNCSKSKCELSDASAELLKLECLHSHITRSEVRRQSKAETSFTVHPVSEGQIQFRTNQIINVHCQKNQRPASGELVNDNLPLLQRFHSVTSDDDLGVNNLSVSISDEQVNKSFHPHSSPIQSAAPFDKSVQRNNLQESSRFLDKNQSRTSLMKKVTKDKASKGHLMKDSQLANKFENRNNFENPCYTVLYDERIKWKDFHSGENVMTFSSSLMKKPSKLRDLSHSQEDLLVEDLEWLDSDQLFEAAALSFPSSQRVRSSSCKDISSYPGYIITSKNFQRQNSKSCETLSSSCIQECDSVAVPEKQLHKDNVQNLTETNCDFTNIPTSNCELVKNTPILLRTSQNFSNKLYTLQNSVGVQTSDSLLSLNKHKALLSDSIDSLGAWTCSKHSKNDACIYKKSVDKALGILGDSELCILVLGGQTEHVSFKSEPLRLWKCHLN</sequence>
<keyword evidence="4" id="KW-1185">Reference proteome</keyword>
<evidence type="ECO:0000256" key="2">
    <source>
        <dbReference type="ARBA" id="ARBA00022737"/>
    </source>
</evidence>
<proteinExistence type="predicted"/>
<dbReference type="Gene3D" id="2.120.10.80">
    <property type="entry name" value="Kelch-type beta propeller"/>
    <property type="match status" value="2"/>
</dbReference>
<comment type="caution">
    <text evidence="3">The sequence shown here is derived from an EMBL/GenBank/DDBJ whole genome shotgun (WGS) entry which is preliminary data.</text>
</comment>
<dbReference type="PANTHER" id="PTHR46376:SF1">
    <property type="entry name" value="LEUCINE-ZIPPER-LIKE TRANSCRIPTIONAL REGULATOR 1"/>
    <property type="match status" value="1"/>
</dbReference>
<protein>
    <submittedName>
        <fullName evidence="3">Tip elongation aberrant protein 1</fullName>
    </submittedName>
</protein>
<dbReference type="GO" id="GO:0005794">
    <property type="term" value="C:Golgi apparatus"/>
    <property type="evidence" value="ECO:0007669"/>
    <property type="project" value="TreeGrafter"/>
</dbReference>
<dbReference type="AlphaFoldDB" id="A0AAD8BC72"/>
<dbReference type="PANTHER" id="PTHR46376">
    <property type="entry name" value="LEUCINE-ZIPPER-LIKE TRANSCRIPTIONAL REGULATOR 1"/>
    <property type="match status" value="1"/>
</dbReference>
<accession>A0AAD8BC72</accession>
<keyword evidence="2" id="KW-0677">Repeat</keyword>
<name>A0AAD8BC72_BIOPF</name>
<dbReference type="Pfam" id="PF01344">
    <property type="entry name" value="Kelch_1"/>
    <property type="match status" value="1"/>
</dbReference>
<dbReference type="SUPFAM" id="SSF117281">
    <property type="entry name" value="Kelch motif"/>
    <property type="match status" value="1"/>
</dbReference>
<gene>
    <name evidence="3" type="ORF">Bpfe_018891</name>
</gene>
<evidence type="ECO:0000256" key="1">
    <source>
        <dbReference type="ARBA" id="ARBA00022441"/>
    </source>
</evidence>
<dbReference type="EMBL" id="JASAOG010000101">
    <property type="protein sequence ID" value="KAK0051676.1"/>
    <property type="molecule type" value="Genomic_DNA"/>
</dbReference>
<evidence type="ECO:0000313" key="4">
    <source>
        <dbReference type="Proteomes" id="UP001233172"/>
    </source>
</evidence>
<evidence type="ECO:0000313" key="3">
    <source>
        <dbReference type="EMBL" id="KAK0051676.1"/>
    </source>
</evidence>
<keyword evidence="1" id="KW-0880">Kelch repeat</keyword>
<dbReference type="Pfam" id="PF24681">
    <property type="entry name" value="Kelch_KLHDC2_KLHL20_DRC7"/>
    <property type="match status" value="1"/>
</dbReference>
<dbReference type="InterPro" id="IPR015915">
    <property type="entry name" value="Kelch-typ_b-propeller"/>
</dbReference>
<dbReference type="InterPro" id="IPR006652">
    <property type="entry name" value="Kelch_1"/>
</dbReference>